<reference evidence="1 2" key="1">
    <citation type="submission" date="2018-08" db="EMBL/GenBank/DDBJ databases">
        <title>A genome reference for cultivated species of the human gut microbiota.</title>
        <authorList>
            <person name="Zou Y."/>
            <person name="Xue W."/>
            <person name="Luo G."/>
        </authorList>
    </citation>
    <scope>NUCLEOTIDE SEQUENCE [LARGE SCALE GENOMIC DNA]</scope>
    <source>
        <strain evidence="1 2">AM17-48</strain>
    </source>
</reference>
<dbReference type="Proteomes" id="UP000283329">
    <property type="component" value="Unassembled WGS sequence"/>
</dbReference>
<dbReference type="AlphaFoldDB" id="A0A414WSC4"/>
<dbReference type="EMBL" id="QRJR01000034">
    <property type="protein sequence ID" value="RHH40403.1"/>
    <property type="molecule type" value="Genomic_DNA"/>
</dbReference>
<dbReference type="InterPro" id="IPR024401">
    <property type="entry name" value="WYL_prot"/>
</dbReference>
<name>A0A414WSC4_BACOV</name>
<protein>
    <submittedName>
        <fullName evidence="1">DUF2693 domain-containing protein</fullName>
    </submittedName>
</protein>
<gene>
    <name evidence="1" type="ORF">DW206_22875</name>
</gene>
<evidence type="ECO:0000313" key="2">
    <source>
        <dbReference type="Proteomes" id="UP000283329"/>
    </source>
</evidence>
<evidence type="ECO:0000313" key="1">
    <source>
        <dbReference type="EMBL" id="RHH40403.1"/>
    </source>
</evidence>
<dbReference type="RefSeq" id="WP_118299784.1">
    <property type="nucleotide sequence ID" value="NZ_QRJR01000034.1"/>
</dbReference>
<sequence>MSTNFKNQMKEVMSLAWQMVKKNGFSMSEALKTAWTNSKLKAEMKKRIVKFYFQKIDGSVREAYGTLCEKYMPTVTGTDKRAKNDTVQTYFDTEVGEFRCYKKANLLKIA</sequence>
<organism evidence="1 2">
    <name type="scientific">Bacteroides ovatus</name>
    <dbReference type="NCBI Taxonomy" id="28116"/>
    <lineage>
        <taxon>Bacteria</taxon>
        <taxon>Pseudomonadati</taxon>
        <taxon>Bacteroidota</taxon>
        <taxon>Bacteroidia</taxon>
        <taxon>Bacteroidales</taxon>
        <taxon>Bacteroidaceae</taxon>
        <taxon>Bacteroides</taxon>
    </lineage>
</organism>
<accession>A0A414WSC4</accession>
<dbReference type="Pfam" id="PF10902">
    <property type="entry name" value="WYL_2"/>
    <property type="match status" value="1"/>
</dbReference>
<proteinExistence type="predicted"/>
<comment type="caution">
    <text evidence="1">The sequence shown here is derived from an EMBL/GenBank/DDBJ whole genome shotgun (WGS) entry which is preliminary data.</text>
</comment>